<dbReference type="InterPro" id="IPR013083">
    <property type="entry name" value="Znf_RING/FYVE/PHD"/>
</dbReference>
<dbReference type="InterPro" id="IPR011011">
    <property type="entry name" value="Znf_FYVE_PHD"/>
</dbReference>
<dbReference type="EMBL" id="HG793130">
    <property type="protein sequence ID" value="CDK28816.1"/>
    <property type="molecule type" value="Genomic_DNA"/>
</dbReference>
<dbReference type="HOGENOM" id="CLU_015602_2_0_1"/>
<feature type="region of interest" description="Disordered" evidence="4">
    <location>
        <begin position="353"/>
        <end position="372"/>
    </location>
</feature>
<name>W6MQ61_9ASCO</name>
<evidence type="ECO:0008006" key="7">
    <source>
        <dbReference type="Google" id="ProtNLM"/>
    </source>
</evidence>
<dbReference type="GO" id="GO:0008270">
    <property type="term" value="F:zinc ion binding"/>
    <property type="evidence" value="ECO:0007669"/>
    <property type="project" value="UniProtKB-KW"/>
</dbReference>
<sequence>MPVQEHPAEHLSSFVPDEYKQQLLKTPPRQQLEDPLYQQRLAALRDNYKFAFIVQWFQLLRSEIRLTNDAFDVEALEEEFLGITGTTFINRFKSAIIHLLTGRKIINIENNFADFDSELFLLLPNYFQEHYKTEEELESFKFNDLDLVDQLDIYYELLNLTTFYEVFRKTVDKYAKPWEELRATAILEDNKKSIREEYFILEDDRLYYRKLEYPRLVIPKTSKQDDEAAETVDELPDSNPKLVEWRCLCVGIYQFDDYLVDLKKKAGKRTSSREYKLLQELKPYIERIFTSDFKRRKQSLHRKKELQLQSLIANRKRSSRLEEKEKRRLEEEEARNEEYERLKREGAAIRASKRQKLKEEMYGNSDREGSADIGLSREERMKLRRSKIEGETEPVENSVENSAEHSADTTVLAPAKGEEDSNWQFDCKCGIKSQNFDDGTAMISCENCNKWQHYACQSQEVKFKLDREEGYHFFCGDCDQSDVVPEANGAARAELEVIESSPVEEVPVETVPETIPETNNSGSFTVPQTPVIQTSSNAAQQAPAPSVTVPTPVSEPVSETRPNIGA</sequence>
<keyword evidence="3" id="KW-0862">Zinc</keyword>
<dbReference type="RefSeq" id="XP_022460806.1">
    <property type="nucleotide sequence ID" value="XM_022605923.1"/>
</dbReference>
<evidence type="ECO:0000256" key="4">
    <source>
        <dbReference type="SAM" id="MobiDB-lite"/>
    </source>
</evidence>
<dbReference type="AlphaFoldDB" id="W6MQ61"/>
<feature type="compositionally biased region" description="Low complexity" evidence="4">
    <location>
        <begin position="504"/>
        <end position="517"/>
    </location>
</feature>
<feature type="compositionally biased region" description="Polar residues" evidence="4">
    <location>
        <begin position="518"/>
        <end position="537"/>
    </location>
</feature>
<dbReference type="InterPro" id="IPR019786">
    <property type="entry name" value="Zinc_finger_PHD-type_CS"/>
</dbReference>
<keyword evidence="6" id="KW-1185">Reference proteome</keyword>
<feature type="region of interest" description="Disordered" evidence="4">
    <location>
        <begin position="386"/>
        <end position="408"/>
    </location>
</feature>
<feature type="compositionally biased region" description="Basic and acidic residues" evidence="4">
    <location>
        <begin position="319"/>
        <end position="337"/>
    </location>
</feature>
<evidence type="ECO:0000256" key="2">
    <source>
        <dbReference type="ARBA" id="ARBA00022771"/>
    </source>
</evidence>
<proteinExistence type="predicted"/>
<reference evidence="5" key="1">
    <citation type="submission" date="2013-12" db="EMBL/GenBank/DDBJ databases">
        <authorList>
            <person name="Genoscope - CEA"/>
        </authorList>
    </citation>
    <scope>NUCLEOTIDE SEQUENCE</scope>
    <source>
        <strain evidence="5">CBS 1993</strain>
    </source>
</reference>
<feature type="region of interest" description="Disordered" evidence="4">
    <location>
        <begin position="504"/>
        <end position="566"/>
    </location>
</feature>
<dbReference type="OrthoDB" id="303107at2759"/>
<protein>
    <recommendedName>
        <fullName evidence="7">Zinc finger PHD-type domain-containing protein</fullName>
    </recommendedName>
</protein>
<feature type="compositionally biased region" description="Low complexity" evidence="4">
    <location>
        <begin position="538"/>
        <end position="560"/>
    </location>
</feature>
<feature type="region of interest" description="Disordered" evidence="4">
    <location>
        <begin position="317"/>
        <end position="337"/>
    </location>
</feature>
<gene>
    <name evidence="5" type="ORF">KUCA_T00004801001</name>
</gene>
<keyword evidence="2" id="KW-0863">Zinc-finger</keyword>
<evidence type="ECO:0000256" key="3">
    <source>
        <dbReference type="ARBA" id="ARBA00022833"/>
    </source>
</evidence>
<evidence type="ECO:0000313" key="5">
    <source>
        <dbReference type="EMBL" id="CDK28816.1"/>
    </source>
</evidence>
<dbReference type="SUPFAM" id="SSF57903">
    <property type="entry name" value="FYVE/PHD zinc finger"/>
    <property type="match status" value="1"/>
</dbReference>
<organism evidence="5 6">
    <name type="scientific">Kuraishia capsulata CBS 1993</name>
    <dbReference type="NCBI Taxonomy" id="1382522"/>
    <lineage>
        <taxon>Eukaryota</taxon>
        <taxon>Fungi</taxon>
        <taxon>Dikarya</taxon>
        <taxon>Ascomycota</taxon>
        <taxon>Saccharomycotina</taxon>
        <taxon>Pichiomycetes</taxon>
        <taxon>Pichiales</taxon>
        <taxon>Pichiaceae</taxon>
        <taxon>Kuraishia</taxon>
    </lineage>
</organism>
<dbReference type="PROSITE" id="PS01359">
    <property type="entry name" value="ZF_PHD_1"/>
    <property type="match status" value="1"/>
</dbReference>
<dbReference type="Gene3D" id="3.30.40.10">
    <property type="entry name" value="Zinc/RING finger domain, C3HC4 (zinc finger)"/>
    <property type="match status" value="1"/>
</dbReference>
<reference evidence="5" key="2">
    <citation type="submission" date="2014-02" db="EMBL/GenBank/DDBJ databases">
        <title>Complete DNA sequence of /Kuraishia capsulata/ illustrates novel genomic features among budding yeasts (/Saccharomycotina/).</title>
        <authorList>
            <person name="Morales L."/>
            <person name="Noel B."/>
            <person name="Porcel B."/>
            <person name="Marcet-Houben M."/>
            <person name="Hullo M-F."/>
            <person name="Sacerdot C."/>
            <person name="Tekaia F."/>
            <person name="Leh-Louis V."/>
            <person name="Despons L."/>
            <person name="Khanna V."/>
            <person name="Aury J-M."/>
            <person name="Barbe V."/>
            <person name="Couloux A."/>
            <person name="Labadie K."/>
            <person name="Pelletier E."/>
            <person name="Souciet J-L."/>
            <person name="Boekhout T."/>
            <person name="Gabaldon T."/>
            <person name="Wincker P."/>
            <person name="Dujon B."/>
        </authorList>
    </citation>
    <scope>NUCLEOTIDE SEQUENCE</scope>
    <source>
        <strain evidence="5">CBS 1993</strain>
    </source>
</reference>
<accession>W6MQ61</accession>
<evidence type="ECO:0000313" key="6">
    <source>
        <dbReference type="Proteomes" id="UP000019384"/>
    </source>
</evidence>
<dbReference type="STRING" id="1382522.W6MQ61"/>
<evidence type="ECO:0000256" key="1">
    <source>
        <dbReference type="ARBA" id="ARBA00022723"/>
    </source>
</evidence>
<keyword evidence="1" id="KW-0479">Metal-binding</keyword>
<dbReference type="GeneID" id="34522194"/>
<dbReference type="Proteomes" id="UP000019384">
    <property type="component" value="Unassembled WGS sequence"/>
</dbReference>
<feature type="compositionally biased region" description="Basic and acidic residues" evidence="4">
    <location>
        <begin position="357"/>
        <end position="372"/>
    </location>
</feature>